<feature type="non-terminal residue" evidence="1">
    <location>
        <position position="1"/>
    </location>
</feature>
<protein>
    <submittedName>
        <fullName evidence="1">Uncharacterized protein</fullName>
    </submittedName>
</protein>
<name>A0A0L0FIW2_9EUKA</name>
<dbReference type="Proteomes" id="UP000054560">
    <property type="component" value="Unassembled WGS sequence"/>
</dbReference>
<dbReference type="RefSeq" id="XP_014149875.1">
    <property type="nucleotide sequence ID" value="XM_014294400.1"/>
</dbReference>
<accession>A0A0L0FIW2</accession>
<gene>
    <name evidence="1" type="ORF">SARC_11512</name>
</gene>
<keyword evidence="2" id="KW-1185">Reference proteome</keyword>
<sequence>PKEYPRIACLKITVQVTTCSKCGAVLSDSPVFEVVHNLDNCIFILAYTCGVCDAKDSAYEGEELVGAKVVPVGLGPGERKFYETFKGHVRVRMIKNTLLVPTHASYECRPRAENDTMYP</sequence>
<evidence type="ECO:0000313" key="1">
    <source>
        <dbReference type="EMBL" id="KNC75973.1"/>
    </source>
</evidence>
<organism evidence="1 2">
    <name type="scientific">Sphaeroforma arctica JP610</name>
    <dbReference type="NCBI Taxonomy" id="667725"/>
    <lineage>
        <taxon>Eukaryota</taxon>
        <taxon>Ichthyosporea</taxon>
        <taxon>Ichthyophonida</taxon>
        <taxon>Sphaeroforma</taxon>
    </lineage>
</organism>
<evidence type="ECO:0000313" key="2">
    <source>
        <dbReference type="Proteomes" id="UP000054560"/>
    </source>
</evidence>
<dbReference type="AlphaFoldDB" id="A0A0L0FIW2"/>
<dbReference type="GeneID" id="25912016"/>
<dbReference type="EMBL" id="KQ243327">
    <property type="protein sequence ID" value="KNC75973.1"/>
    <property type="molecule type" value="Genomic_DNA"/>
</dbReference>
<reference evidence="1 2" key="1">
    <citation type="submission" date="2011-02" db="EMBL/GenBank/DDBJ databases">
        <title>The Genome Sequence of Sphaeroforma arctica JP610.</title>
        <authorList>
            <consortium name="The Broad Institute Genome Sequencing Platform"/>
            <person name="Russ C."/>
            <person name="Cuomo C."/>
            <person name="Young S.K."/>
            <person name="Zeng Q."/>
            <person name="Gargeya S."/>
            <person name="Alvarado L."/>
            <person name="Berlin A."/>
            <person name="Chapman S.B."/>
            <person name="Chen Z."/>
            <person name="Freedman E."/>
            <person name="Gellesch M."/>
            <person name="Goldberg J."/>
            <person name="Griggs A."/>
            <person name="Gujja S."/>
            <person name="Heilman E."/>
            <person name="Heiman D."/>
            <person name="Howarth C."/>
            <person name="Mehta T."/>
            <person name="Neiman D."/>
            <person name="Pearson M."/>
            <person name="Roberts A."/>
            <person name="Saif S."/>
            <person name="Shea T."/>
            <person name="Shenoy N."/>
            <person name="Sisk P."/>
            <person name="Stolte C."/>
            <person name="Sykes S."/>
            <person name="White J."/>
            <person name="Yandava C."/>
            <person name="Burger G."/>
            <person name="Gray M.W."/>
            <person name="Holland P.W.H."/>
            <person name="King N."/>
            <person name="Lang F.B.F."/>
            <person name="Roger A.J."/>
            <person name="Ruiz-Trillo I."/>
            <person name="Haas B."/>
            <person name="Nusbaum C."/>
            <person name="Birren B."/>
        </authorList>
    </citation>
    <scope>NUCLEOTIDE SEQUENCE [LARGE SCALE GENOMIC DNA]</scope>
    <source>
        <strain evidence="1 2">JP610</strain>
    </source>
</reference>
<proteinExistence type="predicted"/>